<dbReference type="InterPro" id="IPR037066">
    <property type="entry name" value="Plug_dom_sf"/>
</dbReference>
<evidence type="ECO:0000256" key="3">
    <source>
        <dbReference type="ARBA" id="ARBA00023237"/>
    </source>
</evidence>
<evidence type="ECO:0000256" key="4">
    <source>
        <dbReference type="SAM" id="SignalP"/>
    </source>
</evidence>
<evidence type="ECO:0000313" key="5">
    <source>
        <dbReference type="EMBL" id="CAL2106030.1"/>
    </source>
</evidence>
<keyword evidence="6" id="KW-1185">Reference proteome</keyword>
<dbReference type="Gene3D" id="2.170.130.10">
    <property type="entry name" value="TonB-dependent receptor, plug domain"/>
    <property type="match status" value="1"/>
</dbReference>
<protein>
    <submittedName>
        <fullName evidence="5">TonB-dependent receptor</fullName>
    </submittedName>
</protein>
<keyword evidence="2" id="KW-0472">Membrane</keyword>
<proteinExistence type="predicted"/>
<keyword evidence="5" id="KW-0675">Receptor</keyword>
<reference evidence="5 6" key="1">
    <citation type="submission" date="2024-05" db="EMBL/GenBank/DDBJ databases">
        <authorList>
            <person name="Duchaud E."/>
        </authorList>
    </citation>
    <scope>NUCLEOTIDE SEQUENCE [LARGE SCALE GENOMIC DNA]</scope>
    <source>
        <strain evidence="5">Ena-SAMPLE-TAB-13-05-2024-13:56:06:370-140305</strain>
    </source>
</reference>
<feature type="signal peptide" evidence="4">
    <location>
        <begin position="1"/>
        <end position="21"/>
    </location>
</feature>
<dbReference type="SUPFAM" id="SSF56935">
    <property type="entry name" value="Porins"/>
    <property type="match status" value="1"/>
</dbReference>
<keyword evidence="4" id="KW-0732">Signal</keyword>
<feature type="chain" id="PRO_5045787336" evidence="4">
    <location>
        <begin position="22"/>
        <end position="808"/>
    </location>
</feature>
<dbReference type="EMBL" id="CAXJRC010000011">
    <property type="protein sequence ID" value="CAL2106030.1"/>
    <property type="molecule type" value="Genomic_DNA"/>
</dbReference>
<gene>
    <name evidence="5" type="ORF">T190115A13A_10186</name>
</gene>
<evidence type="ECO:0000313" key="6">
    <source>
        <dbReference type="Proteomes" id="UP001497602"/>
    </source>
</evidence>
<keyword evidence="3" id="KW-0998">Cell outer membrane</keyword>
<evidence type="ECO:0000256" key="2">
    <source>
        <dbReference type="ARBA" id="ARBA00023136"/>
    </source>
</evidence>
<name>A0ABP1F6K6_9FLAO</name>
<dbReference type="Gene3D" id="2.40.170.20">
    <property type="entry name" value="TonB-dependent receptor, beta-barrel domain"/>
    <property type="match status" value="1"/>
</dbReference>
<sequence length="808" mass="92229">MARYFSIQFFLFFFFFNFTQAQTTQTIKGIVTDKYSSIPLYNVAIEVINKKSKIGTVTNNKGEFELNNLTPGNYTLSFTIIGYTPVTVEKLTLTSGKQLNINILMEEASDILNEIVITSHSKNKTINNFTSLSAQSFSVKETEKYAGTFGDPARMALNFSGITTAGDARNDIIIRGNSPIGVLWRIDGVEVNNPNHYASTGTTGGSVSIINNNTLQNSDFFISAFPAEYGNAFSGVFDLNLRNGNKNKYELTGQIGYNGVEAMIEGPFNEKYDGSFLLSYRYSVLSLLDKINPEETKEAVPNYQDLTFKLNFPLKKNNLSVFGIGGLSNINFLAEKLPDDAEQYSLSKERDLYNESNLGIIGANYKHLLNDNSYLNYNISYSTSEIITKIDSVKTATNSTPKKTKPFFRSKNKDDKLNFSLSYNNKINRRNIFKSGITFQRQYASYIDSASINYKRLDLTTNTLMDTIGFIKTIDITNGKLDNLKVYTQWHHRFSKAFKMNLGINFQKILLNNQSSIEPRINFSYNLSKNKKIALGYGLHSKIPPIINYFALSNGEIDEIISDKPALTNLDLSFIKSHHFVIGYKHKFNRNLHLNIETYYHYLFNIPIERTPSNFSLINTGAAFAPVYRTNLINQGTGKNYGIDFSIERFLYKKWYAKLNASIFDSKYRGSDKIERSTAFASNYSFKGLGGYQHKIDKNLSANFNTTINYSGGSRKKHIDLKQSILKNRTIYDDEKIYTTREDDYFRLDFRISLQRNKDNYSEELGIDFINATNHKNTYSREFDPNTGNISKNYQQKFLAMVMYRIHF</sequence>
<organism evidence="5 6">
    <name type="scientific">Tenacibaculum vairaonense</name>
    <dbReference type="NCBI Taxonomy" id="3137860"/>
    <lineage>
        <taxon>Bacteria</taxon>
        <taxon>Pseudomonadati</taxon>
        <taxon>Bacteroidota</taxon>
        <taxon>Flavobacteriia</taxon>
        <taxon>Flavobacteriales</taxon>
        <taxon>Flavobacteriaceae</taxon>
        <taxon>Tenacibaculum</taxon>
    </lineage>
</organism>
<evidence type="ECO:0000256" key="1">
    <source>
        <dbReference type="ARBA" id="ARBA00004442"/>
    </source>
</evidence>
<comment type="subcellular location">
    <subcellularLocation>
        <location evidence="1">Cell outer membrane</location>
    </subcellularLocation>
</comment>
<dbReference type="Proteomes" id="UP001497602">
    <property type="component" value="Unassembled WGS sequence"/>
</dbReference>
<dbReference type="InterPro" id="IPR036942">
    <property type="entry name" value="Beta-barrel_TonB_sf"/>
</dbReference>
<accession>A0ABP1F6K6</accession>
<comment type="caution">
    <text evidence="5">The sequence shown here is derived from an EMBL/GenBank/DDBJ whole genome shotgun (WGS) entry which is preliminary data.</text>
</comment>
<dbReference type="Gene3D" id="2.60.40.1120">
    <property type="entry name" value="Carboxypeptidase-like, regulatory domain"/>
    <property type="match status" value="1"/>
</dbReference>
<dbReference type="SUPFAM" id="SSF49464">
    <property type="entry name" value="Carboxypeptidase regulatory domain-like"/>
    <property type="match status" value="1"/>
</dbReference>
<dbReference type="RefSeq" id="WP_348737845.1">
    <property type="nucleotide sequence ID" value="NZ_CAXJRC010000011.1"/>
</dbReference>
<dbReference type="InterPro" id="IPR008969">
    <property type="entry name" value="CarboxyPept-like_regulatory"/>
</dbReference>
<dbReference type="Pfam" id="PF13620">
    <property type="entry name" value="CarboxypepD_reg"/>
    <property type="match status" value="1"/>
</dbReference>